<accession>A0A1F4TMP0</accession>
<dbReference type="PROSITE" id="PS51272">
    <property type="entry name" value="SLH"/>
    <property type="match status" value="1"/>
</dbReference>
<protein>
    <recommendedName>
        <fullName evidence="1">SLH domain-containing protein</fullName>
    </recommendedName>
</protein>
<evidence type="ECO:0000313" key="3">
    <source>
        <dbReference type="Proteomes" id="UP000178951"/>
    </source>
</evidence>
<evidence type="ECO:0000259" key="1">
    <source>
        <dbReference type="PROSITE" id="PS51272"/>
    </source>
</evidence>
<feature type="domain" description="SLH" evidence="1">
    <location>
        <begin position="116"/>
        <end position="179"/>
    </location>
</feature>
<dbReference type="STRING" id="1802583.A2311_02800"/>
<reference evidence="2 3" key="1">
    <citation type="journal article" date="2016" name="Nat. Commun.">
        <title>Thousands of microbial genomes shed light on interconnected biogeochemical processes in an aquifer system.</title>
        <authorList>
            <person name="Anantharaman K."/>
            <person name="Brown C.T."/>
            <person name="Hug L.A."/>
            <person name="Sharon I."/>
            <person name="Castelle C.J."/>
            <person name="Probst A.J."/>
            <person name="Thomas B.C."/>
            <person name="Singh A."/>
            <person name="Wilkins M.J."/>
            <person name="Karaoz U."/>
            <person name="Brodie E.L."/>
            <person name="Williams K.H."/>
            <person name="Hubbard S.S."/>
            <person name="Banfield J.F."/>
        </authorList>
    </citation>
    <scope>NUCLEOTIDE SEQUENCE [LARGE SCALE GENOMIC DNA]</scope>
</reference>
<dbReference type="Pfam" id="PF00395">
    <property type="entry name" value="SLH"/>
    <property type="match status" value="1"/>
</dbReference>
<gene>
    <name evidence="2" type="ORF">A2311_02800</name>
</gene>
<dbReference type="InterPro" id="IPR001119">
    <property type="entry name" value="SLH_dom"/>
</dbReference>
<name>A0A1F4TMP0_UNCSA</name>
<dbReference type="EMBL" id="MEUF01000053">
    <property type="protein sequence ID" value="OGC33867.1"/>
    <property type="molecule type" value="Genomic_DNA"/>
</dbReference>
<sequence length="262" mass="29730">MLQIMISESIGLSNRENMLKWAQMKRFLLTVIMLSLGTALLAKVTIVSPRDRTQIFYETISLNILAEPASRIFINDQPLQVAENGQIQVELELRLGKNYVQVRDDDTTAAIRLIRVQTFPDIEGTKESWRNQIIYLATLGLIEGLPDGNFYPDRPISREEWATWQAKAWQLEVKVPTQAVATDVAVDYWRAPYIKAALEANLLTLKADGSFGLDEPVGGDLTRRGAVAILARQKMVQSQLRDLFNFKKGYNKGTFCRWTIKP</sequence>
<dbReference type="Proteomes" id="UP000178951">
    <property type="component" value="Unassembled WGS sequence"/>
</dbReference>
<proteinExistence type="predicted"/>
<comment type="caution">
    <text evidence="2">The sequence shown here is derived from an EMBL/GenBank/DDBJ whole genome shotgun (WGS) entry which is preliminary data.</text>
</comment>
<organism evidence="2 3">
    <name type="scientific">candidate division WOR-1 bacterium RIFOXYB2_FULL_48_7</name>
    <dbReference type="NCBI Taxonomy" id="1802583"/>
    <lineage>
        <taxon>Bacteria</taxon>
        <taxon>Bacillati</taxon>
        <taxon>Saganbacteria</taxon>
    </lineage>
</organism>
<evidence type="ECO:0000313" key="2">
    <source>
        <dbReference type="EMBL" id="OGC33867.1"/>
    </source>
</evidence>
<dbReference type="AlphaFoldDB" id="A0A1F4TMP0"/>